<evidence type="ECO:0008006" key="4">
    <source>
        <dbReference type="Google" id="ProtNLM"/>
    </source>
</evidence>
<evidence type="ECO:0000313" key="2">
    <source>
        <dbReference type="EMBL" id="MEY9317884.1"/>
    </source>
</evidence>
<keyword evidence="3" id="KW-1185">Reference proteome</keyword>
<evidence type="ECO:0000313" key="3">
    <source>
        <dbReference type="Proteomes" id="UP001565471"/>
    </source>
</evidence>
<accession>A0ABV4F465</accession>
<organism evidence="2 3">
    <name type="scientific">Bradyrhizobium elkanii</name>
    <dbReference type="NCBI Taxonomy" id="29448"/>
    <lineage>
        <taxon>Bacteria</taxon>
        <taxon>Pseudomonadati</taxon>
        <taxon>Pseudomonadota</taxon>
        <taxon>Alphaproteobacteria</taxon>
        <taxon>Hyphomicrobiales</taxon>
        <taxon>Nitrobacteraceae</taxon>
        <taxon>Bradyrhizobium</taxon>
    </lineage>
</organism>
<dbReference type="Proteomes" id="UP001565471">
    <property type="component" value="Unassembled WGS sequence"/>
</dbReference>
<proteinExistence type="predicted"/>
<sequence length="124" mass="12869">MDASRTMIQSSPHATGSRRWRSLLAGLISLALVLSFFHGWTSDGDADAAHGFSIAQSIDDASAGGKAPAHPASPHGDHCLTHVASAAPQETAFPIAYAPHSYSHSSTGLPASADRLSPFKPPRA</sequence>
<feature type="region of interest" description="Disordered" evidence="1">
    <location>
        <begin position="101"/>
        <end position="124"/>
    </location>
</feature>
<reference evidence="2 3" key="1">
    <citation type="submission" date="2024-07" db="EMBL/GenBank/DDBJ databases">
        <title>Genomic Encyclopedia of Type Strains, Phase V (KMG-V): Genome sequencing to study the core and pangenomes of soil and plant-associated prokaryotes.</title>
        <authorList>
            <person name="Whitman W."/>
        </authorList>
    </citation>
    <scope>NUCLEOTIDE SEQUENCE [LARGE SCALE GENOMIC DNA]</scope>
    <source>
        <strain evidence="2 3">USDA 415</strain>
    </source>
</reference>
<evidence type="ECO:0000256" key="1">
    <source>
        <dbReference type="SAM" id="MobiDB-lite"/>
    </source>
</evidence>
<dbReference type="EMBL" id="JBGBZA010000002">
    <property type="protein sequence ID" value="MEY9317884.1"/>
    <property type="molecule type" value="Genomic_DNA"/>
</dbReference>
<name>A0ABV4F465_BRAEL</name>
<protein>
    <recommendedName>
        <fullName evidence="4">DUF2946 domain-containing protein</fullName>
    </recommendedName>
</protein>
<gene>
    <name evidence="2" type="ORF">ABIF29_004683</name>
</gene>
<dbReference type="RefSeq" id="WP_016840467.1">
    <property type="nucleotide sequence ID" value="NZ_CP126026.1"/>
</dbReference>
<comment type="caution">
    <text evidence="2">The sequence shown here is derived from an EMBL/GenBank/DDBJ whole genome shotgun (WGS) entry which is preliminary data.</text>
</comment>